<accession>A0AB94IWS8</accession>
<dbReference type="RefSeq" id="WP_015556359.1">
    <property type="nucleotide sequence ID" value="NC_021038.1"/>
</dbReference>
<dbReference type="KEGG" id="sbr:SY1_09590"/>
<dbReference type="GO" id="GO:0030267">
    <property type="term" value="F:glyoxylate reductase (NADPH) activity"/>
    <property type="evidence" value="ECO:0007669"/>
    <property type="project" value="TreeGrafter"/>
</dbReference>
<evidence type="ECO:0000256" key="3">
    <source>
        <dbReference type="RuleBase" id="RU003719"/>
    </source>
</evidence>
<keyword evidence="2 3" id="KW-0560">Oxidoreductase</keyword>
<evidence type="ECO:0000259" key="4">
    <source>
        <dbReference type="Pfam" id="PF00389"/>
    </source>
</evidence>
<gene>
    <name evidence="6" type="ORF">SY1_09590</name>
</gene>
<dbReference type="SUPFAM" id="SSF51735">
    <property type="entry name" value="NAD(P)-binding Rossmann-fold domains"/>
    <property type="match status" value="1"/>
</dbReference>
<dbReference type="EMBL" id="FP929056">
    <property type="protein sequence ID" value="CBL28212.1"/>
    <property type="molecule type" value="Genomic_DNA"/>
</dbReference>
<dbReference type="SUPFAM" id="SSF52283">
    <property type="entry name" value="Formate/glycerate dehydrogenase catalytic domain-like"/>
    <property type="match status" value="1"/>
</dbReference>
<dbReference type="FunFam" id="3.40.50.720:FF:000462">
    <property type="entry name" value="Glyoxylate reductase (NADP+)"/>
    <property type="match status" value="1"/>
</dbReference>
<organism evidence="6 7">
    <name type="scientific">Fretibacterium fastidiosum</name>
    <dbReference type="NCBI Taxonomy" id="651822"/>
    <lineage>
        <taxon>Bacteria</taxon>
        <taxon>Thermotogati</taxon>
        <taxon>Synergistota</taxon>
        <taxon>Synergistia</taxon>
        <taxon>Synergistales</taxon>
        <taxon>Aminobacteriaceae</taxon>
        <taxon>Fretibacterium</taxon>
    </lineage>
</organism>
<feature type="domain" description="D-isomer specific 2-hydroxyacid dehydrogenase NAD-binding" evidence="5">
    <location>
        <begin position="110"/>
        <end position="285"/>
    </location>
</feature>
<dbReference type="PANTHER" id="PTHR10996">
    <property type="entry name" value="2-HYDROXYACID DEHYDROGENASE-RELATED"/>
    <property type="match status" value="1"/>
</dbReference>
<dbReference type="GO" id="GO:0016618">
    <property type="term" value="F:hydroxypyruvate reductase [NAD(P)H] activity"/>
    <property type="evidence" value="ECO:0007669"/>
    <property type="project" value="TreeGrafter"/>
</dbReference>
<dbReference type="AlphaFoldDB" id="A0AB94IWS8"/>
<proteinExistence type="inferred from homology"/>
<name>A0AB94IWS8_9BACT</name>
<dbReference type="CDD" id="cd05301">
    <property type="entry name" value="GDH"/>
    <property type="match status" value="1"/>
</dbReference>
<sequence>MSKVYVTRMLPRPVMEELGRVCEYAANEEDRPASREELLSGVKGCDGVISMLNDAIDAEVMQAAGPQCRILANYAVGYNNIDLAEARRLGIAVTNTPGVLTDATADLAWALLFAAARRVPEGDRLVRHGSFNWAPEFMLGADITGRTLGVIGAGRIGLNFARKARGFDMKVIYAGRHRSSEFEAETGGTFVTKEELLRTADFVSLHVTLTPETRHLIGEPELGMMKPTAILINASRGPVVDEKALVRALRERRILAAGLDVYENEPEVEPGLKELDNVVLTPHVGTATVGTRTEMGFMVVRNVAAALAGQEPPNLVRA</sequence>
<dbReference type="Pfam" id="PF00389">
    <property type="entry name" value="2-Hacid_dh"/>
    <property type="match status" value="1"/>
</dbReference>
<keyword evidence="7" id="KW-1185">Reference proteome</keyword>
<dbReference type="GO" id="GO:0051287">
    <property type="term" value="F:NAD binding"/>
    <property type="evidence" value="ECO:0007669"/>
    <property type="project" value="InterPro"/>
</dbReference>
<evidence type="ECO:0000313" key="6">
    <source>
        <dbReference type="EMBL" id="CBL28212.1"/>
    </source>
</evidence>
<dbReference type="InterPro" id="IPR006139">
    <property type="entry name" value="D-isomer_2_OHA_DH_cat_dom"/>
</dbReference>
<evidence type="ECO:0000259" key="5">
    <source>
        <dbReference type="Pfam" id="PF02826"/>
    </source>
</evidence>
<dbReference type="PROSITE" id="PS00671">
    <property type="entry name" value="D_2_HYDROXYACID_DH_3"/>
    <property type="match status" value="1"/>
</dbReference>
<feature type="domain" description="D-isomer specific 2-hydroxyacid dehydrogenase catalytic" evidence="4">
    <location>
        <begin position="12"/>
        <end position="316"/>
    </location>
</feature>
<dbReference type="InterPro" id="IPR036291">
    <property type="entry name" value="NAD(P)-bd_dom_sf"/>
</dbReference>
<evidence type="ECO:0000313" key="7">
    <source>
        <dbReference type="Proteomes" id="UP000008957"/>
    </source>
</evidence>
<dbReference type="InterPro" id="IPR029753">
    <property type="entry name" value="D-isomer_DH_CS"/>
</dbReference>
<reference evidence="6 7" key="2">
    <citation type="submission" date="2010-03" db="EMBL/GenBank/DDBJ databases">
        <authorList>
            <person name="Pajon A."/>
        </authorList>
    </citation>
    <scope>NUCLEOTIDE SEQUENCE [LARGE SCALE GENOMIC DNA]</scope>
    <source>
        <strain evidence="6 7">SGP1</strain>
    </source>
</reference>
<evidence type="ECO:0000256" key="1">
    <source>
        <dbReference type="ARBA" id="ARBA00005854"/>
    </source>
</evidence>
<dbReference type="PANTHER" id="PTHR10996:SF283">
    <property type="entry name" value="GLYOXYLATE_HYDROXYPYRUVATE REDUCTASE B"/>
    <property type="match status" value="1"/>
</dbReference>
<dbReference type="GO" id="GO:0005829">
    <property type="term" value="C:cytosol"/>
    <property type="evidence" value="ECO:0007669"/>
    <property type="project" value="TreeGrafter"/>
</dbReference>
<dbReference type="InterPro" id="IPR050223">
    <property type="entry name" value="D-isomer_2-hydroxyacid_DH"/>
</dbReference>
<dbReference type="InterPro" id="IPR006140">
    <property type="entry name" value="D-isomer_DH_NAD-bd"/>
</dbReference>
<dbReference type="Proteomes" id="UP000008957">
    <property type="component" value="Chromosome"/>
</dbReference>
<reference evidence="7" key="1">
    <citation type="submission" date="2010-03" db="EMBL/GenBank/DDBJ databases">
        <title>The genome sequence of Synergistetes sp. SGP1.</title>
        <authorList>
            <consortium name="metaHIT consortium -- http://www.metahit.eu/"/>
            <person name="Pajon A."/>
            <person name="Turner K."/>
            <person name="Parkhill J."/>
            <person name="Wade W."/>
            <person name="Vartoukian S."/>
        </authorList>
    </citation>
    <scope>NUCLEOTIDE SEQUENCE [LARGE SCALE GENOMIC DNA]</scope>
    <source>
        <strain evidence="7">SGP1</strain>
    </source>
</reference>
<comment type="similarity">
    <text evidence="1 3">Belongs to the D-isomer specific 2-hydroxyacid dehydrogenase family.</text>
</comment>
<dbReference type="Pfam" id="PF02826">
    <property type="entry name" value="2-Hacid_dh_C"/>
    <property type="match status" value="1"/>
</dbReference>
<protein>
    <submittedName>
        <fullName evidence="6">Lactate dehydrogenase and related dehydrogenases</fullName>
    </submittedName>
</protein>
<evidence type="ECO:0000256" key="2">
    <source>
        <dbReference type="ARBA" id="ARBA00023002"/>
    </source>
</evidence>
<dbReference type="Gene3D" id="3.40.50.720">
    <property type="entry name" value="NAD(P)-binding Rossmann-like Domain"/>
    <property type="match status" value="2"/>
</dbReference>